<evidence type="ECO:0000256" key="1">
    <source>
        <dbReference type="ARBA" id="ARBA00004651"/>
    </source>
</evidence>
<evidence type="ECO:0000313" key="10">
    <source>
        <dbReference type="Proteomes" id="UP000318571"/>
    </source>
</evidence>
<keyword evidence="7" id="KW-0325">Glycoprotein</keyword>
<accession>A0A553NAS5</accession>
<dbReference type="InterPro" id="IPR052192">
    <property type="entry name" value="Insect_Ionotropic_Sensory_Rcpt"/>
</dbReference>
<keyword evidence="3 8" id="KW-0812">Transmembrane</keyword>
<sequence>MIHEIIGGNHSVNLASGNPGPFWESVDHSRSWLMITNDWNDISGVAFSLHVAFFGEGQPPVPKVPILIHHYIDSKFKAAQALCPDGSVNSYGSVHEEMSWTPRFGCPEISPFKVSYRGLPPYIYHLPSGPIGLDMDILWILTQKMQVEVELIETNTWLRIDPTTGALSGSIGMVMNRSSDMAMGNMVRPIESILRALDMTRLVYDLDAKFAVVKPRPVAPFLNIVRPFSVLIWMTSLGITLICAITFTLVNKHTNLPNKVIFWWMLGVFLSQSRSAGFARNRKVHLMMVLWIFFTMCLDHFYGSNFRANLIAVDYEPSPDSAEDLVNLGRRLYVPEGTTFLSMLDDHPDTNYQILGQIARQEGLFFGYDQQGLIESKTEQDILQNEDGFITNEYMGLATFDNLEIRHGGQNPIRFSRQALLALTGHFPLQLNSPYKYEIDHVILRLQEGGIINHIRESYIKPKFLLKSQDQQVQLEPFLLKHVLTSLFILCGGLILSGAILILEYFTPKYHIFK</sequence>
<evidence type="ECO:0000256" key="4">
    <source>
        <dbReference type="ARBA" id="ARBA00022989"/>
    </source>
</evidence>
<evidence type="ECO:0000256" key="3">
    <source>
        <dbReference type="ARBA" id="ARBA00022692"/>
    </source>
</evidence>
<gene>
    <name evidence="9" type="ORF">TCAL_05774</name>
</gene>
<reference evidence="9 10" key="1">
    <citation type="journal article" date="2018" name="Nat. Ecol. Evol.">
        <title>Genomic signatures of mitonuclear coevolution across populations of Tigriopus californicus.</title>
        <authorList>
            <person name="Barreto F.S."/>
            <person name="Watson E.T."/>
            <person name="Lima T.G."/>
            <person name="Willett C.S."/>
            <person name="Edmands S."/>
            <person name="Li W."/>
            <person name="Burton R.S."/>
        </authorList>
    </citation>
    <scope>NUCLEOTIDE SEQUENCE [LARGE SCALE GENOMIC DNA]</scope>
    <source>
        <strain evidence="9 10">San Diego</strain>
    </source>
</reference>
<evidence type="ECO:0000256" key="8">
    <source>
        <dbReference type="SAM" id="Phobius"/>
    </source>
</evidence>
<proteinExistence type="predicted"/>
<dbReference type="Proteomes" id="UP000318571">
    <property type="component" value="Chromosome 10"/>
</dbReference>
<dbReference type="Gene3D" id="1.10.287.70">
    <property type="match status" value="1"/>
</dbReference>
<dbReference type="Gene3D" id="3.40.190.10">
    <property type="entry name" value="Periplasmic binding protein-like II"/>
    <property type="match status" value="1"/>
</dbReference>
<evidence type="ECO:0000313" key="9">
    <source>
        <dbReference type="EMBL" id="TRY62542.1"/>
    </source>
</evidence>
<comment type="caution">
    <text evidence="9">The sequence shown here is derived from an EMBL/GenBank/DDBJ whole genome shotgun (WGS) entry which is preliminary data.</text>
</comment>
<dbReference type="EMBL" id="VCGU01000458">
    <property type="protein sequence ID" value="TRY62542.1"/>
    <property type="molecule type" value="Genomic_DNA"/>
</dbReference>
<feature type="transmembrane region" description="Helical" evidence="8">
    <location>
        <begin position="256"/>
        <end position="272"/>
    </location>
</feature>
<evidence type="ECO:0000256" key="5">
    <source>
        <dbReference type="ARBA" id="ARBA00023136"/>
    </source>
</evidence>
<feature type="transmembrane region" description="Helical" evidence="8">
    <location>
        <begin position="230"/>
        <end position="250"/>
    </location>
</feature>
<feature type="transmembrane region" description="Helical" evidence="8">
    <location>
        <begin position="284"/>
        <end position="302"/>
    </location>
</feature>
<dbReference type="PANTHER" id="PTHR42643:SF30">
    <property type="entry name" value="IONOTROPIC RECEPTOR 40A-RELATED"/>
    <property type="match status" value="1"/>
</dbReference>
<evidence type="ECO:0008006" key="11">
    <source>
        <dbReference type="Google" id="ProtNLM"/>
    </source>
</evidence>
<keyword evidence="4 8" id="KW-1133">Transmembrane helix</keyword>
<comment type="subcellular location">
    <subcellularLocation>
        <location evidence="1">Cell membrane</location>
        <topology evidence="1">Multi-pass membrane protein</topology>
    </subcellularLocation>
</comment>
<name>A0A553NAS5_TIGCA</name>
<organism evidence="9 10">
    <name type="scientific">Tigriopus californicus</name>
    <name type="common">Marine copepod</name>
    <dbReference type="NCBI Taxonomy" id="6832"/>
    <lineage>
        <taxon>Eukaryota</taxon>
        <taxon>Metazoa</taxon>
        <taxon>Ecdysozoa</taxon>
        <taxon>Arthropoda</taxon>
        <taxon>Crustacea</taxon>
        <taxon>Multicrustacea</taxon>
        <taxon>Hexanauplia</taxon>
        <taxon>Copepoda</taxon>
        <taxon>Harpacticoida</taxon>
        <taxon>Harpacticidae</taxon>
        <taxon>Tigriopus</taxon>
    </lineage>
</organism>
<feature type="transmembrane region" description="Helical" evidence="8">
    <location>
        <begin position="483"/>
        <end position="506"/>
    </location>
</feature>
<keyword evidence="6" id="KW-0675">Receptor</keyword>
<dbReference type="AlphaFoldDB" id="A0A553NAS5"/>
<protein>
    <recommendedName>
        <fullName evidence="11">Ionotropic glutamate receptor L-glutamate and glycine-binding domain-containing protein</fullName>
    </recommendedName>
</protein>
<keyword evidence="5 8" id="KW-0472">Membrane</keyword>
<dbReference type="GO" id="GO:0005886">
    <property type="term" value="C:plasma membrane"/>
    <property type="evidence" value="ECO:0007669"/>
    <property type="project" value="UniProtKB-SubCell"/>
</dbReference>
<evidence type="ECO:0000256" key="7">
    <source>
        <dbReference type="ARBA" id="ARBA00023180"/>
    </source>
</evidence>
<evidence type="ECO:0000256" key="2">
    <source>
        <dbReference type="ARBA" id="ARBA00022475"/>
    </source>
</evidence>
<evidence type="ECO:0000256" key="6">
    <source>
        <dbReference type="ARBA" id="ARBA00023170"/>
    </source>
</evidence>
<dbReference type="PANTHER" id="PTHR42643">
    <property type="entry name" value="IONOTROPIC RECEPTOR 20A-RELATED"/>
    <property type="match status" value="1"/>
</dbReference>
<keyword evidence="2" id="KW-1003">Cell membrane</keyword>
<dbReference type="SUPFAM" id="SSF53850">
    <property type="entry name" value="Periplasmic binding protein-like II"/>
    <property type="match status" value="1"/>
</dbReference>
<dbReference type="OMA" id="WIMRITS"/>
<keyword evidence="10" id="KW-1185">Reference proteome</keyword>